<dbReference type="Pfam" id="PF00086">
    <property type="entry name" value="Thyroglobulin_1"/>
    <property type="match status" value="1"/>
</dbReference>
<dbReference type="PANTHER" id="PTHR11551">
    <property type="entry name" value="INSULIN-LIKE GROWTH FACTOR BINDING PROTEIN"/>
    <property type="match status" value="1"/>
</dbReference>
<name>A0A2G9S4I1_AQUCT</name>
<dbReference type="GO" id="GO:0031995">
    <property type="term" value="F:insulin-like growth factor II binding"/>
    <property type="evidence" value="ECO:0007669"/>
    <property type="project" value="TreeGrafter"/>
</dbReference>
<evidence type="ECO:0000313" key="6">
    <source>
        <dbReference type="EMBL" id="PIO34994.1"/>
    </source>
</evidence>
<dbReference type="InterPro" id="IPR022321">
    <property type="entry name" value="IGFBP_1-6_chordata"/>
</dbReference>
<accession>A0A2G9S4I1</accession>
<dbReference type="GO" id="GO:0031994">
    <property type="term" value="F:insulin-like growth factor I binding"/>
    <property type="evidence" value="ECO:0007669"/>
    <property type="project" value="TreeGrafter"/>
</dbReference>
<evidence type="ECO:0000256" key="4">
    <source>
        <dbReference type="SAM" id="MobiDB-lite"/>
    </source>
</evidence>
<dbReference type="InterPro" id="IPR000716">
    <property type="entry name" value="Thyroglobulin_1"/>
</dbReference>
<dbReference type="PANTHER" id="PTHR11551:SF4">
    <property type="entry name" value="INSULIN-LIKE GROWTH FACTOR-BINDING PROTEIN 5"/>
    <property type="match status" value="1"/>
</dbReference>
<proteinExistence type="predicted"/>
<evidence type="ECO:0000256" key="2">
    <source>
        <dbReference type="ARBA" id="ARBA00023157"/>
    </source>
</evidence>
<dbReference type="SUPFAM" id="SSF57610">
    <property type="entry name" value="Thyroglobulin type-1 domain"/>
    <property type="match status" value="1"/>
</dbReference>
<dbReference type="AlphaFoldDB" id="A0A2G9S4I1"/>
<feature type="region of interest" description="Disordered" evidence="4">
    <location>
        <begin position="96"/>
        <end position="119"/>
    </location>
</feature>
<keyword evidence="1" id="KW-0732">Signal</keyword>
<dbReference type="CDD" id="cd00191">
    <property type="entry name" value="TY"/>
    <property type="match status" value="1"/>
</dbReference>
<comment type="caution">
    <text evidence="3">Lacks conserved residue(s) required for the propagation of feature annotation.</text>
</comment>
<dbReference type="PROSITE" id="PS00484">
    <property type="entry name" value="THYROGLOBULIN_1_1"/>
    <property type="match status" value="1"/>
</dbReference>
<dbReference type="FunFam" id="4.10.800.10:FF:000009">
    <property type="entry name" value="Insulin-like growth factor binding protein 5"/>
    <property type="match status" value="1"/>
</dbReference>
<keyword evidence="2 3" id="KW-1015">Disulfide bond</keyword>
<protein>
    <recommendedName>
        <fullName evidence="5">Thyroglobulin type-1 domain-containing protein</fullName>
    </recommendedName>
</protein>
<dbReference type="GO" id="GO:0043567">
    <property type="term" value="P:regulation of insulin-like growth factor receptor signaling pathway"/>
    <property type="evidence" value="ECO:0007669"/>
    <property type="project" value="TreeGrafter"/>
</dbReference>
<dbReference type="InterPro" id="IPR036857">
    <property type="entry name" value="Thyroglobulin_1_sf"/>
</dbReference>
<sequence length="203" mass="23260">MPSFSLASSRSNATWQSQQHDFKGVSLAIHEWFVNGVVLRGLKIFQSLVERESREEDPTTSETEETYPTKPRKRGQGVSDHKAIALNNFRQKKQSASRIVSVENKGQTHSSPEYSIESEMGPCRRQMETVMQDMKMSHRVYPRAFYIPNCDRKGFFKRKQCKPSRGRKRGICWCVDKYGLKLPGSDYAAGDLQCHSFDSSNIE</sequence>
<evidence type="ECO:0000259" key="5">
    <source>
        <dbReference type="PROSITE" id="PS51162"/>
    </source>
</evidence>
<dbReference type="Gene3D" id="4.10.800.10">
    <property type="entry name" value="Thyroglobulin type-1"/>
    <property type="match status" value="1"/>
</dbReference>
<dbReference type="PROSITE" id="PS51162">
    <property type="entry name" value="THYROGLOBULIN_1_2"/>
    <property type="match status" value="1"/>
</dbReference>
<reference evidence="6" key="1">
    <citation type="submission" date="2017-08" db="EMBL/GenBank/DDBJ databases">
        <title>Assembly of the North American Bullfrog Genome.</title>
        <authorList>
            <person name="Warren R.L."/>
            <person name="Vandervalk B.P."/>
            <person name="Kucuk E."/>
            <person name="Birol I."/>
            <person name="Helbing C."/>
            <person name="Pandoh P."/>
            <person name="Behsaz B."/>
            <person name="Mohamadi H."/>
            <person name="Chu J."/>
            <person name="Jackman S."/>
            <person name="Hammond S.A."/>
            <person name="Veldhoen N."/>
            <person name="Kirk H."/>
            <person name="Zhao Y."/>
            <person name="Coope R."/>
            <person name="Pleasance S."/>
            <person name="Moore R."/>
            <person name="Holt R."/>
        </authorList>
    </citation>
    <scope>NUCLEOTIDE SEQUENCE</scope>
    <source>
        <strain evidence="6">Bruno</strain>
        <tissue evidence="6">Liver</tissue>
    </source>
</reference>
<dbReference type="PRINTS" id="PR01981">
    <property type="entry name" value="IGFBPFAMILY5"/>
</dbReference>
<dbReference type="EMBL" id="KV927532">
    <property type="protein sequence ID" value="PIO34994.1"/>
    <property type="molecule type" value="Genomic_DNA"/>
</dbReference>
<organism evidence="6">
    <name type="scientific">Aquarana catesbeiana</name>
    <name type="common">American bullfrog</name>
    <name type="synonym">Rana catesbeiana</name>
    <dbReference type="NCBI Taxonomy" id="8400"/>
    <lineage>
        <taxon>Eukaryota</taxon>
        <taxon>Metazoa</taxon>
        <taxon>Chordata</taxon>
        <taxon>Craniata</taxon>
        <taxon>Vertebrata</taxon>
        <taxon>Euteleostomi</taxon>
        <taxon>Amphibia</taxon>
        <taxon>Batrachia</taxon>
        <taxon>Anura</taxon>
        <taxon>Neobatrachia</taxon>
        <taxon>Ranoidea</taxon>
        <taxon>Ranidae</taxon>
        <taxon>Aquarana</taxon>
    </lineage>
</organism>
<evidence type="ECO:0000256" key="3">
    <source>
        <dbReference type="PROSITE-ProRule" id="PRU00500"/>
    </source>
</evidence>
<dbReference type="SMART" id="SM00211">
    <property type="entry name" value="TY"/>
    <property type="match status" value="1"/>
</dbReference>
<dbReference type="PRINTS" id="PR01976">
    <property type="entry name" value="IGFBPFAMILY"/>
</dbReference>
<feature type="region of interest" description="Disordered" evidence="4">
    <location>
        <begin position="50"/>
        <end position="80"/>
    </location>
</feature>
<feature type="compositionally biased region" description="Polar residues" evidence="4">
    <location>
        <begin position="96"/>
        <end position="113"/>
    </location>
</feature>
<dbReference type="GO" id="GO:0001968">
    <property type="term" value="F:fibronectin binding"/>
    <property type="evidence" value="ECO:0007669"/>
    <property type="project" value="TreeGrafter"/>
</dbReference>
<dbReference type="GO" id="GO:0005615">
    <property type="term" value="C:extracellular space"/>
    <property type="evidence" value="ECO:0007669"/>
    <property type="project" value="TreeGrafter"/>
</dbReference>
<gene>
    <name evidence="6" type="ORF">AB205_0193420</name>
</gene>
<dbReference type="OrthoDB" id="6068400at2759"/>
<feature type="domain" description="Thyroglobulin type-1" evidence="5">
    <location>
        <begin position="120"/>
        <end position="194"/>
    </location>
</feature>
<evidence type="ECO:0000256" key="1">
    <source>
        <dbReference type="ARBA" id="ARBA00022729"/>
    </source>
</evidence>
<dbReference type="InterPro" id="IPR012213">
    <property type="entry name" value="IGFBP-5"/>
</dbReference>
<feature type="disulfide bond" evidence="3">
    <location>
        <begin position="174"/>
        <end position="194"/>
    </location>
</feature>